<dbReference type="CDD" id="cd04179">
    <property type="entry name" value="DPM_DPG-synthase_like"/>
    <property type="match status" value="1"/>
</dbReference>
<dbReference type="Gene3D" id="3.90.550.10">
    <property type="entry name" value="Spore Coat Polysaccharide Biosynthesis Protein SpsA, Chain A"/>
    <property type="match status" value="1"/>
</dbReference>
<sequence length="227" mass="26159">MAHYMYAIVFVLTLDEIEAIQVTMPQIKKDWADKVIFVDGGSTDGTVEKAKEMGFEVIHQKNKGEGNACRVGTDSTESEFVMFFSPDGNDVPQDIPRLIQKTKEGHDIVHISRFGKNSISDDANWLDRFGNYMFTFLVNSFFGGNYTDALNGFRIIKREIWDELKTDAQYLNIEQQICIRLAKRKIPIFEIEGREPKRIGGERKMRPLTTGAQLSYQIIKEFIFWKL</sequence>
<name>A0A382GU48_9ZZZZ</name>
<dbReference type="SUPFAM" id="SSF53448">
    <property type="entry name" value="Nucleotide-diphospho-sugar transferases"/>
    <property type="match status" value="1"/>
</dbReference>
<organism evidence="2">
    <name type="scientific">marine metagenome</name>
    <dbReference type="NCBI Taxonomy" id="408172"/>
    <lineage>
        <taxon>unclassified sequences</taxon>
        <taxon>metagenomes</taxon>
        <taxon>ecological metagenomes</taxon>
    </lineage>
</organism>
<feature type="domain" description="Glycosyltransferase 2-like" evidence="1">
    <location>
        <begin position="32"/>
        <end position="163"/>
    </location>
</feature>
<protein>
    <recommendedName>
        <fullName evidence="1">Glycosyltransferase 2-like domain-containing protein</fullName>
    </recommendedName>
</protein>
<dbReference type="Pfam" id="PF00535">
    <property type="entry name" value="Glycos_transf_2"/>
    <property type="match status" value="1"/>
</dbReference>
<dbReference type="InterPro" id="IPR029044">
    <property type="entry name" value="Nucleotide-diphossugar_trans"/>
</dbReference>
<dbReference type="EMBL" id="UINC01057463">
    <property type="protein sequence ID" value="SVB78636.1"/>
    <property type="molecule type" value="Genomic_DNA"/>
</dbReference>
<dbReference type="InterPro" id="IPR050256">
    <property type="entry name" value="Glycosyltransferase_2"/>
</dbReference>
<evidence type="ECO:0000259" key="1">
    <source>
        <dbReference type="Pfam" id="PF00535"/>
    </source>
</evidence>
<proteinExistence type="predicted"/>
<dbReference type="PANTHER" id="PTHR48090:SF7">
    <property type="entry name" value="RFBJ PROTEIN"/>
    <property type="match status" value="1"/>
</dbReference>
<gene>
    <name evidence="2" type="ORF">METZ01_LOCUS231490</name>
</gene>
<accession>A0A382GU48</accession>
<reference evidence="2" key="1">
    <citation type="submission" date="2018-05" db="EMBL/GenBank/DDBJ databases">
        <authorList>
            <person name="Lanie J.A."/>
            <person name="Ng W.-L."/>
            <person name="Kazmierczak K.M."/>
            <person name="Andrzejewski T.M."/>
            <person name="Davidsen T.M."/>
            <person name="Wayne K.J."/>
            <person name="Tettelin H."/>
            <person name="Glass J.I."/>
            <person name="Rusch D."/>
            <person name="Podicherti R."/>
            <person name="Tsui H.-C.T."/>
            <person name="Winkler M.E."/>
        </authorList>
    </citation>
    <scope>NUCLEOTIDE SEQUENCE</scope>
</reference>
<evidence type="ECO:0000313" key="2">
    <source>
        <dbReference type="EMBL" id="SVB78636.1"/>
    </source>
</evidence>
<dbReference type="InterPro" id="IPR001173">
    <property type="entry name" value="Glyco_trans_2-like"/>
</dbReference>
<dbReference type="AlphaFoldDB" id="A0A382GU48"/>
<dbReference type="PANTHER" id="PTHR48090">
    <property type="entry name" value="UNDECAPRENYL-PHOSPHATE 4-DEOXY-4-FORMAMIDO-L-ARABINOSE TRANSFERASE-RELATED"/>
    <property type="match status" value="1"/>
</dbReference>